<protein>
    <submittedName>
        <fullName evidence="1">Uncharacterized protein</fullName>
    </submittedName>
</protein>
<gene>
    <name evidence="1" type="ordered locus">Shewmr7_0137</name>
</gene>
<name>Q0I0G2_SHESR</name>
<sequence>MDQFSEYQQEIESLSLSDNPREIMEGLGDICLDGETFYQNGNTALAKHIFEHIYALDAHSDYFSHARSVAKTFLINLGEIPPIFLEETILQMQHEYAALSQQQLNLLIAKRIFREFSHHQDAIRTTLEYLNKAEALAPLSKSDLRFKALVNAASHAAANHTTDLHAD</sequence>
<proteinExistence type="predicted"/>
<dbReference type="HOGENOM" id="CLU_1593419_0_0_6"/>
<reference evidence="1" key="1">
    <citation type="submission" date="2006-08" db="EMBL/GenBank/DDBJ databases">
        <title>Complete sequence of Chromosome1 of Shewanella sp. MR-7.</title>
        <authorList>
            <consortium name="US DOE Joint Genome Institute"/>
            <person name="Copeland A."/>
            <person name="Lucas S."/>
            <person name="Lapidus A."/>
            <person name="Barry K."/>
            <person name="Detter J.C."/>
            <person name="Glavina del Rio T."/>
            <person name="Hammon N."/>
            <person name="Israni S."/>
            <person name="Dalin E."/>
            <person name="Tice H."/>
            <person name="Pitluck S."/>
            <person name="Kiss H."/>
            <person name="Brettin T."/>
            <person name="Bruce D."/>
            <person name="Han C."/>
            <person name="Tapia R."/>
            <person name="Gilna P."/>
            <person name="Schmutz J."/>
            <person name="Larimer F."/>
            <person name="Land M."/>
            <person name="Hauser L."/>
            <person name="Kyrpides N."/>
            <person name="Mikhailova N."/>
            <person name="Nealson K."/>
            <person name="Konstantinidis K."/>
            <person name="Klappenbach J."/>
            <person name="Tiedje J."/>
            <person name="Richardson P."/>
        </authorList>
    </citation>
    <scope>NUCLEOTIDE SEQUENCE</scope>
    <source>
        <strain evidence="1">MR-7</strain>
    </source>
</reference>
<evidence type="ECO:0000313" key="1">
    <source>
        <dbReference type="EMBL" id="ABI41143.1"/>
    </source>
</evidence>
<dbReference type="AlphaFoldDB" id="Q0I0G2"/>
<organism evidence="1">
    <name type="scientific">Shewanella sp. (strain MR-7)</name>
    <dbReference type="NCBI Taxonomy" id="60481"/>
    <lineage>
        <taxon>Bacteria</taxon>
        <taxon>Pseudomonadati</taxon>
        <taxon>Pseudomonadota</taxon>
        <taxon>Gammaproteobacteria</taxon>
        <taxon>Alteromonadales</taxon>
        <taxon>Shewanellaceae</taxon>
        <taxon>Shewanella</taxon>
    </lineage>
</organism>
<accession>Q0I0G2</accession>
<dbReference type="KEGG" id="shm:Shewmr7_0137"/>
<dbReference type="EMBL" id="CP000444">
    <property type="protein sequence ID" value="ABI41143.1"/>
    <property type="molecule type" value="Genomic_DNA"/>
</dbReference>